<gene>
    <name evidence="1" type="ORF">LAKADJCE_00362</name>
</gene>
<dbReference type="EMBL" id="CAJHIR010000016">
    <property type="protein sequence ID" value="CAD6492728.1"/>
    <property type="molecule type" value="Genomic_DNA"/>
</dbReference>
<name>A0A811TAA9_9EURY</name>
<evidence type="ECO:0000313" key="1">
    <source>
        <dbReference type="EMBL" id="CAD6492728.1"/>
    </source>
</evidence>
<comment type="caution">
    <text evidence="1">The sequence shown here is derived from an EMBL/GenBank/DDBJ whole genome shotgun (WGS) entry which is preliminary data.</text>
</comment>
<protein>
    <submittedName>
        <fullName evidence="1">Uncharacterized protein</fullName>
    </submittedName>
</protein>
<evidence type="ECO:0000313" key="2">
    <source>
        <dbReference type="Proteomes" id="UP000612009"/>
    </source>
</evidence>
<dbReference type="Proteomes" id="UP000612009">
    <property type="component" value="Unassembled WGS sequence"/>
</dbReference>
<reference evidence="1" key="1">
    <citation type="submission" date="2020-10" db="EMBL/GenBank/DDBJ databases">
        <authorList>
            <person name="Hahn C.J."/>
            <person name="Laso-Perez R."/>
            <person name="Vulcano F."/>
            <person name="Vaziourakis K.-M."/>
            <person name="Stokke R."/>
            <person name="Steen I.H."/>
            <person name="Teske A."/>
            <person name="Boetius A."/>
            <person name="Liebeke M."/>
            <person name="Amann R."/>
            <person name="Knittel K."/>
        </authorList>
    </citation>
    <scope>NUCLEOTIDE SEQUENCE</scope>
    <source>
        <strain evidence="1">Gfbio:e3339647-f889-4370-9287-4fb5cb688e4c:AG392J18_GoMArc1</strain>
    </source>
</reference>
<proteinExistence type="predicted"/>
<dbReference type="AlphaFoldDB" id="A0A811TAA9"/>
<accession>A0A811TAA9</accession>
<sequence>MIECPLEVCISDINFRYDANIKVYPTLMSE</sequence>
<organism evidence="1 2">
    <name type="scientific">Candidatus Argoarchaeum ethanivorans</name>
    <dbReference type="NCBI Taxonomy" id="2608793"/>
    <lineage>
        <taxon>Archaea</taxon>
        <taxon>Methanobacteriati</taxon>
        <taxon>Methanobacteriota</taxon>
        <taxon>Stenosarchaea group</taxon>
        <taxon>Methanomicrobia</taxon>
        <taxon>Methanosarcinales</taxon>
        <taxon>Methanosarcinales incertae sedis</taxon>
        <taxon>GOM Arc I cluster</taxon>
        <taxon>Candidatus Argoarchaeum</taxon>
    </lineage>
</organism>